<gene>
    <name evidence="4" type="ORF">MAR_035659</name>
</gene>
<accession>A0ABY7EPU0</accession>
<dbReference type="PROSITE" id="PS50119">
    <property type="entry name" value="ZF_BBOX"/>
    <property type="match status" value="2"/>
</dbReference>
<dbReference type="Pfam" id="PF22586">
    <property type="entry name" value="ANCHR-like_BBOX"/>
    <property type="match status" value="1"/>
</dbReference>
<evidence type="ECO:0000313" key="5">
    <source>
        <dbReference type="Proteomes" id="UP001164746"/>
    </source>
</evidence>
<evidence type="ECO:0000256" key="2">
    <source>
        <dbReference type="SAM" id="Coils"/>
    </source>
</evidence>
<proteinExistence type="predicted"/>
<dbReference type="EMBL" id="CP111018">
    <property type="protein sequence ID" value="WAR10583.1"/>
    <property type="molecule type" value="Genomic_DNA"/>
</dbReference>
<reference evidence="4" key="1">
    <citation type="submission" date="2022-11" db="EMBL/GenBank/DDBJ databases">
        <title>Centuries of genome instability and evolution in soft-shell clam transmissible cancer (bioRxiv).</title>
        <authorList>
            <person name="Hart S.F.M."/>
            <person name="Yonemitsu M.A."/>
            <person name="Giersch R.M."/>
            <person name="Beal B.F."/>
            <person name="Arriagada G."/>
            <person name="Davis B.W."/>
            <person name="Ostrander E.A."/>
            <person name="Goff S.P."/>
            <person name="Metzger M.J."/>
        </authorList>
    </citation>
    <scope>NUCLEOTIDE SEQUENCE</scope>
    <source>
        <strain evidence="4">MELC-2E11</strain>
        <tissue evidence="4">Siphon/mantle</tissue>
    </source>
</reference>
<sequence length="298" mass="34146">MEKDKEAVSSGLDATPTETTIFCTACSVNEKASHMCIDCDTYYCDSCLKDHNKLANLRSHLILVGDEMKSRGTKKQLPTDRCEEHNGKHVDMFCVYHKVVCCSACAAIKHRSCKNVQYIPDVSSGTKTSQDFKEALNKVKEMRGRILRVEREKYDNIQSIENEERDILKQIDEYSDQIKLKIDELAGKSKEQVKEKHDSCKKEIEEAKAKLQSFLTQIALLEKSESPEVKNESQVFVDMKKSNNIVDEVKKEMDKFEIEYKMREVKFDINKEVLTSIEKHAGLGQVQPDKAKKGWFSS</sequence>
<dbReference type="Gene3D" id="3.30.160.60">
    <property type="entry name" value="Classic Zinc Finger"/>
    <property type="match status" value="1"/>
</dbReference>
<feature type="domain" description="B box-type" evidence="3">
    <location>
        <begin position="77"/>
        <end position="121"/>
    </location>
</feature>
<dbReference type="Gene3D" id="4.10.830.40">
    <property type="match status" value="1"/>
</dbReference>
<dbReference type="PANTHER" id="PTHR25462">
    <property type="entry name" value="BONUS, ISOFORM C-RELATED"/>
    <property type="match status" value="1"/>
</dbReference>
<organism evidence="4 5">
    <name type="scientific">Mya arenaria</name>
    <name type="common">Soft-shell clam</name>
    <dbReference type="NCBI Taxonomy" id="6604"/>
    <lineage>
        <taxon>Eukaryota</taxon>
        <taxon>Metazoa</taxon>
        <taxon>Spiralia</taxon>
        <taxon>Lophotrochozoa</taxon>
        <taxon>Mollusca</taxon>
        <taxon>Bivalvia</taxon>
        <taxon>Autobranchia</taxon>
        <taxon>Heteroconchia</taxon>
        <taxon>Euheterodonta</taxon>
        <taxon>Imparidentia</taxon>
        <taxon>Neoheterodontei</taxon>
        <taxon>Myida</taxon>
        <taxon>Myoidea</taxon>
        <taxon>Myidae</taxon>
        <taxon>Mya</taxon>
    </lineage>
</organism>
<dbReference type="InterPro" id="IPR047153">
    <property type="entry name" value="TRIM45/56/19-like"/>
</dbReference>
<name>A0ABY7EPU0_MYAAR</name>
<feature type="coiled-coil region" evidence="2">
    <location>
        <begin position="132"/>
        <end position="259"/>
    </location>
</feature>
<evidence type="ECO:0000256" key="1">
    <source>
        <dbReference type="PROSITE-ProRule" id="PRU00024"/>
    </source>
</evidence>
<keyword evidence="5" id="KW-1185">Reference proteome</keyword>
<dbReference type="PANTHER" id="PTHR25462:SF296">
    <property type="entry name" value="MEIOTIC P26, ISOFORM F"/>
    <property type="match status" value="1"/>
</dbReference>
<dbReference type="CDD" id="cd19757">
    <property type="entry name" value="Bbox1"/>
    <property type="match status" value="1"/>
</dbReference>
<feature type="domain" description="B box-type" evidence="3">
    <location>
        <begin position="18"/>
        <end position="60"/>
    </location>
</feature>
<dbReference type="InterPro" id="IPR000315">
    <property type="entry name" value="Znf_B-box"/>
</dbReference>
<keyword evidence="1" id="KW-0479">Metal-binding</keyword>
<keyword evidence="1" id="KW-0862">Zinc</keyword>
<dbReference type="SUPFAM" id="SSF57845">
    <property type="entry name" value="B-box zinc-binding domain"/>
    <property type="match status" value="1"/>
</dbReference>
<evidence type="ECO:0000259" key="3">
    <source>
        <dbReference type="PROSITE" id="PS50119"/>
    </source>
</evidence>
<evidence type="ECO:0000313" key="4">
    <source>
        <dbReference type="EMBL" id="WAR10583.1"/>
    </source>
</evidence>
<dbReference type="Proteomes" id="UP001164746">
    <property type="component" value="Chromosome 7"/>
</dbReference>
<keyword evidence="1" id="KW-0863">Zinc-finger</keyword>
<protein>
    <recommendedName>
        <fullName evidence="3">B box-type domain-containing protein</fullName>
    </recommendedName>
</protein>
<keyword evidence="2" id="KW-0175">Coiled coil</keyword>